<dbReference type="PANTHER" id="PTHR21666">
    <property type="entry name" value="PEPTIDASE-RELATED"/>
    <property type="match status" value="1"/>
</dbReference>
<evidence type="ECO:0000313" key="4">
    <source>
        <dbReference type="Proteomes" id="UP000294689"/>
    </source>
</evidence>
<evidence type="ECO:0000259" key="2">
    <source>
        <dbReference type="Pfam" id="PF01551"/>
    </source>
</evidence>
<feature type="domain" description="M23ase beta-sheet core" evidence="2">
    <location>
        <begin position="133"/>
        <end position="168"/>
    </location>
</feature>
<name>A0A4R7Q0I9_9FLAO</name>
<dbReference type="AlphaFoldDB" id="A0A4R7Q0I9"/>
<dbReference type="Proteomes" id="UP000294689">
    <property type="component" value="Unassembled WGS sequence"/>
</dbReference>
<dbReference type="InterPro" id="IPR016047">
    <property type="entry name" value="M23ase_b-sheet_dom"/>
</dbReference>
<accession>A0A4R7Q0I9</accession>
<dbReference type="SUPFAM" id="SSF51261">
    <property type="entry name" value="Duplicated hybrid motif"/>
    <property type="match status" value="1"/>
</dbReference>
<dbReference type="GO" id="GO:0004222">
    <property type="term" value="F:metalloendopeptidase activity"/>
    <property type="evidence" value="ECO:0007669"/>
    <property type="project" value="TreeGrafter"/>
</dbReference>
<dbReference type="EMBL" id="SOBW01000008">
    <property type="protein sequence ID" value="TDU40252.1"/>
    <property type="molecule type" value="Genomic_DNA"/>
</dbReference>
<feature type="domain" description="M23ase beta-sheet core" evidence="2">
    <location>
        <begin position="47"/>
        <end position="104"/>
    </location>
</feature>
<reference evidence="3 4" key="1">
    <citation type="submission" date="2019-03" db="EMBL/GenBank/DDBJ databases">
        <title>Genomic Encyclopedia of Archaeal and Bacterial Type Strains, Phase II (KMG-II): from individual species to whole genera.</title>
        <authorList>
            <person name="Goeker M."/>
        </authorList>
    </citation>
    <scope>NUCLEOTIDE SEQUENCE [LARGE SCALE GENOMIC DNA]</scope>
    <source>
        <strain evidence="3 4">DSM 28135</strain>
    </source>
</reference>
<dbReference type="CDD" id="cd12797">
    <property type="entry name" value="M23_peptidase"/>
    <property type="match status" value="1"/>
</dbReference>
<keyword evidence="4" id="KW-1185">Reference proteome</keyword>
<dbReference type="InterPro" id="IPR050570">
    <property type="entry name" value="Cell_wall_metabolism_enzyme"/>
</dbReference>
<organism evidence="3 4">
    <name type="scientific">Gelidibacter sediminis</name>
    <dbReference type="NCBI Taxonomy" id="1608710"/>
    <lineage>
        <taxon>Bacteria</taxon>
        <taxon>Pseudomonadati</taxon>
        <taxon>Bacteroidota</taxon>
        <taxon>Flavobacteriia</taxon>
        <taxon>Flavobacteriales</taxon>
        <taxon>Flavobacteriaceae</taxon>
        <taxon>Gelidibacter</taxon>
    </lineage>
</organism>
<protein>
    <submittedName>
        <fullName evidence="3">Peptidase M23-like protein</fullName>
    </submittedName>
</protein>
<comment type="caution">
    <text evidence="3">The sequence shown here is derived from an EMBL/GenBank/DDBJ whole genome shotgun (WGS) entry which is preliminary data.</text>
</comment>
<sequence length="561" mass="63905">MKFLILPLLLTSFAFSQVDYPKDYFRSPLDIPIIPSGTFGELRTNHFHAGLDIKTQQREGHNIYTVAEGYVSRIKVSHYGYGKVIYITHPNGYTSVYGHLSSYAPIIEAYIKAAQYKAESYEVELFPAVDELKVKTDEIIAYSGNTGSSGGPHLHFEIRDQQERTINPLLFGLDVQDKKTPFVTAVYAYTKDDASSVNGKTGRVELRLIPTKNKDYIVENITAHGTVGFGIVSYDSQDLAVNQNGINGLETFFNGHRKFEMDFNRFSFAESRHINRFLDYEYYKTRRSRIQKLFVEPGNVLSLYQNLDNDGYIMVEDSTASVYKVRIKDFHGNESWVTIPINGKKTSVAPKIVDTKSKTYIFSDQPTNLTDKNVNVYFPSNSFYEDTFIDFSVNNDTLYLHKDVIPLQKNVSITYDVSKYKDAEKNKLYIAELIGSRNYPSYLNTKRQGNTLTASSNALGTYALVLDTQGPKISALNFQDGKWLSNYRYLKFKITDDLSGISNYRATVNGKFILLEYEYKTNTLTFDFNDNVVTDTKNELKLVVTDNVGNSSTFEATFFRK</sequence>
<dbReference type="InterPro" id="IPR011055">
    <property type="entry name" value="Dup_hybrid_motif"/>
</dbReference>
<dbReference type="OrthoDB" id="9810477at2"/>
<dbReference type="Gene3D" id="2.70.70.10">
    <property type="entry name" value="Glucose Permease (Domain IIA)"/>
    <property type="match status" value="1"/>
</dbReference>
<dbReference type="RefSeq" id="WP_133758281.1">
    <property type="nucleotide sequence ID" value="NZ_SOBW01000008.1"/>
</dbReference>
<dbReference type="Pfam" id="PF01551">
    <property type="entry name" value="Peptidase_M23"/>
    <property type="match status" value="2"/>
</dbReference>
<proteinExistence type="predicted"/>
<dbReference type="PANTHER" id="PTHR21666:SF289">
    <property type="entry name" value="L-ALA--D-GLU ENDOPEPTIDASE"/>
    <property type="match status" value="1"/>
</dbReference>
<gene>
    <name evidence="3" type="ORF">BXY82_2299</name>
</gene>
<evidence type="ECO:0000256" key="1">
    <source>
        <dbReference type="ARBA" id="ARBA00022729"/>
    </source>
</evidence>
<keyword evidence="1" id="KW-0732">Signal</keyword>
<evidence type="ECO:0000313" key="3">
    <source>
        <dbReference type="EMBL" id="TDU40252.1"/>
    </source>
</evidence>